<reference evidence="5" key="1">
    <citation type="submission" date="2022-11" db="UniProtKB">
        <authorList>
            <consortium name="WormBaseParasite"/>
        </authorList>
    </citation>
    <scope>IDENTIFICATION</scope>
</reference>
<keyword evidence="2" id="KW-0812">Transmembrane</keyword>
<keyword evidence="2" id="KW-0472">Membrane</keyword>
<dbReference type="GO" id="GO:0005730">
    <property type="term" value="C:nucleolus"/>
    <property type="evidence" value="ECO:0007669"/>
    <property type="project" value="TreeGrafter"/>
</dbReference>
<dbReference type="InterPro" id="IPR012337">
    <property type="entry name" value="RNaseH-like_sf"/>
</dbReference>
<dbReference type="WBParaSite" id="scf7180000419172.g3473">
    <property type="protein sequence ID" value="scf7180000419172.g3473"/>
    <property type="gene ID" value="scf7180000419172.g3473"/>
</dbReference>
<dbReference type="GO" id="GO:0071038">
    <property type="term" value="P:TRAMP-dependent tRNA surveillance pathway"/>
    <property type="evidence" value="ECO:0007669"/>
    <property type="project" value="TreeGrafter"/>
</dbReference>
<dbReference type="SUPFAM" id="SSF53098">
    <property type="entry name" value="Ribonuclease H-like"/>
    <property type="match status" value="1"/>
</dbReference>
<proteinExistence type="predicted"/>
<evidence type="ECO:0000313" key="5">
    <source>
        <dbReference type="WBParaSite" id="scf7180000419172.g3473"/>
    </source>
</evidence>
<dbReference type="InterPro" id="IPR036397">
    <property type="entry name" value="RNaseH_sf"/>
</dbReference>
<dbReference type="GO" id="GO:0000176">
    <property type="term" value="C:nuclear exosome (RNase complex)"/>
    <property type="evidence" value="ECO:0007669"/>
    <property type="project" value="TreeGrafter"/>
</dbReference>
<dbReference type="GO" id="GO:0003727">
    <property type="term" value="F:single-stranded RNA binding"/>
    <property type="evidence" value="ECO:0007669"/>
    <property type="project" value="TreeGrafter"/>
</dbReference>
<protein>
    <submittedName>
        <fullName evidence="5">3'-5' exonuclease domain-containing protein</fullName>
    </submittedName>
</protein>
<keyword evidence="4" id="KW-1185">Reference proteome</keyword>
<feature type="region of interest" description="Disordered" evidence="1">
    <location>
        <begin position="85"/>
        <end position="105"/>
    </location>
</feature>
<dbReference type="InterPro" id="IPR002562">
    <property type="entry name" value="3'-5'_exonuclease_dom"/>
</dbReference>
<organism evidence="4 5">
    <name type="scientific">Meloidogyne floridensis</name>
    <dbReference type="NCBI Taxonomy" id="298350"/>
    <lineage>
        <taxon>Eukaryota</taxon>
        <taxon>Metazoa</taxon>
        <taxon>Ecdysozoa</taxon>
        <taxon>Nematoda</taxon>
        <taxon>Chromadorea</taxon>
        <taxon>Rhabditida</taxon>
        <taxon>Tylenchina</taxon>
        <taxon>Tylenchomorpha</taxon>
        <taxon>Tylenchoidea</taxon>
        <taxon>Meloidogynidae</taxon>
        <taxon>Meloidogyninae</taxon>
        <taxon>Meloidogyne</taxon>
    </lineage>
</organism>
<dbReference type="Proteomes" id="UP000887560">
    <property type="component" value="Unplaced"/>
</dbReference>
<evidence type="ECO:0000256" key="1">
    <source>
        <dbReference type="SAM" id="MobiDB-lite"/>
    </source>
</evidence>
<dbReference type="AlphaFoldDB" id="A0A915NQ54"/>
<dbReference type="GO" id="GO:0071037">
    <property type="term" value="P:nuclear polyadenylation-dependent snRNA catabolic process"/>
    <property type="evidence" value="ECO:0007669"/>
    <property type="project" value="TreeGrafter"/>
</dbReference>
<dbReference type="GO" id="GO:0071051">
    <property type="term" value="P:poly(A)-dependent snoRNA 3'-end processing"/>
    <property type="evidence" value="ECO:0007669"/>
    <property type="project" value="TreeGrafter"/>
</dbReference>
<dbReference type="GO" id="GO:0071044">
    <property type="term" value="P:histone mRNA catabolic process"/>
    <property type="evidence" value="ECO:0007669"/>
    <property type="project" value="TreeGrafter"/>
</dbReference>
<dbReference type="SMART" id="SM00474">
    <property type="entry name" value="35EXOc"/>
    <property type="match status" value="1"/>
</dbReference>
<dbReference type="GO" id="GO:0071039">
    <property type="term" value="P:nuclear polyadenylation-dependent CUT catabolic process"/>
    <property type="evidence" value="ECO:0007669"/>
    <property type="project" value="TreeGrafter"/>
</dbReference>
<dbReference type="GO" id="GO:0000175">
    <property type="term" value="F:3'-5'-RNA exonuclease activity"/>
    <property type="evidence" value="ECO:0007669"/>
    <property type="project" value="InterPro"/>
</dbReference>
<feature type="transmembrane region" description="Helical" evidence="2">
    <location>
        <begin position="405"/>
        <end position="426"/>
    </location>
</feature>
<dbReference type="GO" id="GO:0071040">
    <property type="term" value="P:nuclear polyadenylation-dependent antisense transcript catabolic process"/>
    <property type="evidence" value="ECO:0007669"/>
    <property type="project" value="TreeGrafter"/>
</dbReference>
<dbReference type="PANTHER" id="PTHR12124:SF47">
    <property type="entry name" value="EXOSOME COMPONENT 10"/>
    <property type="match status" value="1"/>
</dbReference>
<dbReference type="GO" id="GO:0071036">
    <property type="term" value="P:nuclear polyadenylation-dependent snoRNA catabolic process"/>
    <property type="evidence" value="ECO:0007669"/>
    <property type="project" value="TreeGrafter"/>
</dbReference>
<name>A0A915NQ54_9BILA</name>
<evidence type="ECO:0000313" key="4">
    <source>
        <dbReference type="Proteomes" id="UP000887560"/>
    </source>
</evidence>
<dbReference type="GO" id="GO:0000467">
    <property type="term" value="P:exonucleolytic trimming to generate mature 3'-end of 5.8S rRNA from tricistronic rRNA transcript (SSU-rRNA, 5.8S rRNA, LSU-rRNA)"/>
    <property type="evidence" value="ECO:0007669"/>
    <property type="project" value="InterPro"/>
</dbReference>
<feature type="domain" description="3'-5' exonuclease" evidence="3">
    <location>
        <begin position="131"/>
        <end position="293"/>
    </location>
</feature>
<keyword evidence="2" id="KW-1133">Transmembrane helix</keyword>
<evidence type="ECO:0000259" key="3">
    <source>
        <dbReference type="SMART" id="SM00474"/>
    </source>
</evidence>
<dbReference type="GO" id="GO:0071035">
    <property type="term" value="P:nuclear polyadenylation-dependent rRNA catabolic process"/>
    <property type="evidence" value="ECO:0007669"/>
    <property type="project" value="TreeGrafter"/>
</dbReference>
<accession>A0A915NQ54</accession>
<dbReference type="Gene3D" id="3.30.420.10">
    <property type="entry name" value="Ribonuclease H-like superfamily/Ribonuclease H"/>
    <property type="match status" value="1"/>
</dbReference>
<dbReference type="PANTHER" id="PTHR12124">
    <property type="entry name" value="POLYMYOSITIS/SCLERODERMA AUTOANTIGEN-RELATED"/>
    <property type="match status" value="1"/>
</dbReference>
<sequence>MADVVFSSSDLIQQLEKIPPEYIGKERFNRLIKICGRLSLRAKDGNITGGQFQMACGPVFGRIDDICTQIDDEISKAEEERKKILEREAMSTSKQKPKKRKKSIQYNSITTQMPDPLPVGLSLDRTPFFFMEYPHYVIQLGKDLEYEQVFAFDLERTVPFRHGTNSKVCLLQISTQNKDFVIDTLANGMKSAVTNYLKQAFENPQIIKIVHGNDDAKWLRTVFDIKIKNLFDTSTSRCNLQQLVYIACGIKLDKRYQTADWMRRPLSRDMVEYARLDTHYLINCWQYLMKTSRTIFLMFIVRLECCILSSRLHFCKSLLYGRGKLFCAHLNYSQLAVKTSNSESDPNTSNKIIQKQPSALDLLLNASNLKEEWSEEELRLKEKAERENAWIPVYRNRKGLLRLFITLRLNSLMFFGSYILLFYSIFQQLSATGLVDLLVISPQLGLAMFATFVNFLVKRELTRIIGVISVDKESKTIYRIGHFSKFGFRQNEFARLGDMKDLTDSNSTGVTGYAKLIWTFRPKKEFLLIPVFGCEIVDKEAAELFLGNLEHFKSLPETTTTPEDTKISIEAENIKRLDVPKAKKDKL</sequence>
<feature type="transmembrane region" description="Helical" evidence="2">
    <location>
        <begin position="438"/>
        <end position="457"/>
    </location>
</feature>
<dbReference type="InterPro" id="IPR045092">
    <property type="entry name" value="Rrp6-like"/>
</dbReference>
<evidence type="ECO:0000256" key="2">
    <source>
        <dbReference type="SAM" id="Phobius"/>
    </source>
</evidence>
<dbReference type="Pfam" id="PF01612">
    <property type="entry name" value="DNA_pol_A_exo1"/>
    <property type="match status" value="1"/>
</dbReference>